<dbReference type="InterPro" id="IPR036443">
    <property type="entry name" value="Znf_RanBP2_sf"/>
</dbReference>
<dbReference type="Gene3D" id="4.10.1060.10">
    <property type="entry name" value="Zinc finger, RanBP2-type"/>
    <property type="match status" value="5"/>
</dbReference>
<keyword evidence="3" id="KW-0862">Zinc</keyword>
<dbReference type="InterPro" id="IPR001876">
    <property type="entry name" value="Znf_RanBP2"/>
</dbReference>
<dbReference type="EMBL" id="PSQE01000006">
    <property type="protein sequence ID" value="RHN52242.1"/>
    <property type="molecule type" value="Genomic_DNA"/>
</dbReference>
<dbReference type="Gramene" id="rna36891">
    <property type="protein sequence ID" value="RHN52242.1"/>
    <property type="gene ID" value="gene36891"/>
</dbReference>
<evidence type="ECO:0000259" key="5">
    <source>
        <dbReference type="PROSITE" id="PS50199"/>
    </source>
</evidence>
<dbReference type="SUPFAM" id="SSF90209">
    <property type="entry name" value="Ran binding protein zinc finger-like"/>
    <property type="match status" value="5"/>
</dbReference>
<dbReference type="Proteomes" id="UP000265566">
    <property type="component" value="Chromosome 6"/>
</dbReference>
<reference evidence="7" key="1">
    <citation type="journal article" date="2018" name="Nat. Plants">
        <title>Whole-genome landscape of Medicago truncatula symbiotic genes.</title>
        <authorList>
            <person name="Pecrix Y."/>
            <person name="Staton S.E."/>
            <person name="Sallet E."/>
            <person name="Lelandais-Briere C."/>
            <person name="Moreau S."/>
            <person name="Carrere S."/>
            <person name="Blein T."/>
            <person name="Jardinaud M.F."/>
            <person name="Latrasse D."/>
            <person name="Zouine M."/>
            <person name="Zahm M."/>
            <person name="Kreplak J."/>
            <person name="Mayjonade B."/>
            <person name="Satge C."/>
            <person name="Perez M."/>
            <person name="Cauet S."/>
            <person name="Marande W."/>
            <person name="Chantry-Darmon C."/>
            <person name="Lopez-Roques C."/>
            <person name="Bouchez O."/>
            <person name="Berard A."/>
            <person name="Debelle F."/>
            <person name="Munos S."/>
            <person name="Bendahmane A."/>
            <person name="Berges H."/>
            <person name="Niebel A."/>
            <person name="Buitink J."/>
            <person name="Frugier F."/>
            <person name="Benhamed M."/>
            <person name="Crespi M."/>
            <person name="Gouzy J."/>
            <person name="Gamas P."/>
        </authorList>
    </citation>
    <scope>NUCLEOTIDE SEQUENCE [LARGE SCALE GENOMIC DNA]</scope>
    <source>
        <strain evidence="7">cv. Jemalong A17</strain>
    </source>
</reference>
<accession>A0A396HFW9</accession>
<dbReference type="PANTHER" id="PTHR23111">
    <property type="entry name" value="ZINC FINGER PROTEIN"/>
    <property type="match status" value="1"/>
</dbReference>
<dbReference type="PANTHER" id="PTHR23111:SF40">
    <property type="entry name" value="RNA-BINDING PROTEIN INVOLVED IN HETEROCHROMATIN ASSEMBLY-RELATED"/>
    <property type="match status" value="1"/>
</dbReference>
<evidence type="ECO:0000256" key="2">
    <source>
        <dbReference type="ARBA" id="ARBA00022771"/>
    </source>
</evidence>
<comment type="caution">
    <text evidence="6">The sequence shown here is derived from an EMBL/GenBank/DDBJ whole genome shotgun (WGS) entry which is preliminary data.</text>
</comment>
<protein>
    <submittedName>
        <fullName evidence="6">Putative chromatin regulator PHD family</fullName>
    </submittedName>
</protein>
<sequence>MKSILLSPATLKPLEAITFSISNPINLSVINQKISISISMSTSKLALYRTLIFRNPRIQPLSTKLNNPFLFFKPPLHHHRHQTSFSAFSTSTAAAEEESLSSTVHPWPEWISFVDRLRAKGYLSKSADDNSVYSDINLLKDASLSFARDRYDVFKLLSSEDIQAVVEDGCPNFLRKAVNSAKRLRAHLRLDEGDVCSACNLRGSCDRAYVILKESEADARTVDIVRILLFYAIDPLVLSGGEKPPGREVIESSARKLLSQLIELSEWSPPPPPLPAYSKSTSQKDVSKVKPLSFKAAEMLSKNVEMKKGDWVCQKCNFMNFSRNRKCLNCEEDGPKSDDPRTFEMKEGDWICTECNFMNFSRNITCLECKTEGPKRVNRLDTNEVQMKKGDWTCPQCGFMNFASNVKCFKCPEPRPKKHPGDWSCPKCDFMNFASKDKCFRCQESNPNPNKYPGEWPNPNSKKYPGDWSCPKCDFYNYARNTTCLKCNAKPSKEQQTNVDEGHIWRRRN</sequence>
<evidence type="ECO:0000256" key="4">
    <source>
        <dbReference type="PROSITE-ProRule" id="PRU00322"/>
    </source>
</evidence>
<evidence type="ECO:0000313" key="6">
    <source>
        <dbReference type="EMBL" id="RHN52242.1"/>
    </source>
</evidence>
<name>A0A396HFW9_MEDTR</name>
<dbReference type="AlphaFoldDB" id="A0A396HFW9"/>
<keyword evidence="1" id="KW-0479">Metal-binding</keyword>
<feature type="domain" description="RanBP2-type" evidence="5">
    <location>
        <begin position="307"/>
        <end position="336"/>
    </location>
</feature>
<organism evidence="6 7">
    <name type="scientific">Medicago truncatula</name>
    <name type="common">Barrel medic</name>
    <name type="synonym">Medicago tribuloides</name>
    <dbReference type="NCBI Taxonomy" id="3880"/>
    <lineage>
        <taxon>Eukaryota</taxon>
        <taxon>Viridiplantae</taxon>
        <taxon>Streptophyta</taxon>
        <taxon>Embryophyta</taxon>
        <taxon>Tracheophyta</taxon>
        <taxon>Spermatophyta</taxon>
        <taxon>Magnoliopsida</taxon>
        <taxon>eudicotyledons</taxon>
        <taxon>Gunneridae</taxon>
        <taxon>Pentapetalae</taxon>
        <taxon>rosids</taxon>
        <taxon>fabids</taxon>
        <taxon>Fabales</taxon>
        <taxon>Fabaceae</taxon>
        <taxon>Papilionoideae</taxon>
        <taxon>50 kb inversion clade</taxon>
        <taxon>NPAAA clade</taxon>
        <taxon>Hologalegina</taxon>
        <taxon>IRL clade</taxon>
        <taxon>Trifolieae</taxon>
        <taxon>Medicago</taxon>
    </lineage>
</organism>
<evidence type="ECO:0000256" key="1">
    <source>
        <dbReference type="ARBA" id="ARBA00022723"/>
    </source>
</evidence>
<feature type="domain" description="RanBP2-type" evidence="5">
    <location>
        <begin position="419"/>
        <end position="448"/>
    </location>
</feature>
<dbReference type="GO" id="GO:0008270">
    <property type="term" value="F:zinc ion binding"/>
    <property type="evidence" value="ECO:0007669"/>
    <property type="project" value="UniProtKB-KW"/>
</dbReference>
<evidence type="ECO:0000256" key="3">
    <source>
        <dbReference type="ARBA" id="ARBA00022833"/>
    </source>
</evidence>
<proteinExistence type="predicted"/>
<feature type="domain" description="RanBP2-type" evidence="5">
    <location>
        <begin position="346"/>
        <end position="375"/>
    </location>
</feature>
<gene>
    <name evidence="6" type="ORF">MtrunA17_Chr6g0478341</name>
</gene>
<dbReference type="PROSITE" id="PS50199">
    <property type="entry name" value="ZF_RANBP2_2"/>
    <property type="match status" value="5"/>
</dbReference>
<evidence type="ECO:0000313" key="7">
    <source>
        <dbReference type="Proteomes" id="UP000265566"/>
    </source>
</evidence>
<feature type="domain" description="RanBP2-type" evidence="5">
    <location>
        <begin position="388"/>
        <end position="417"/>
    </location>
</feature>
<feature type="domain" description="RanBP2-type" evidence="5">
    <location>
        <begin position="464"/>
        <end position="493"/>
    </location>
</feature>
<dbReference type="SMART" id="SM00547">
    <property type="entry name" value="ZnF_RBZ"/>
    <property type="match status" value="5"/>
</dbReference>
<dbReference type="PROSITE" id="PS01358">
    <property type="entry name" value="ZF_RANBP2_1"/>
    <property type="match status" value="4"/>
</dbReference>
<dbReference type="Pfam" id="PF00641">
    <property type="entry name" value="Zn_ribbon_RanBP"/>
    <property type="match status" value="5"/>
</dbReference>
<keyword evidence="2 4" id="KW-0863">Zinc-finger</keyword>